<organism evidence="1 2">
    <name type="scientific">Aphanizomenon flos-aquae WA102</name>
    <dbReference type="NCBI Taxonomy" id="1710896"/>
    <lineage>
        <taxon>Bacteria</taxon>
        <taxon>Bacillati</taxon>
        <taxon>Cyanobacteriota</taxon>
        <taxon>Cyanophyceae</taxon>
        <taxon>Nostocales</taxon>
        <taxon>Aphanizomenonaceae</taxon>
        <taxon>Aphanizomenon</taxon>
    </lineage>
</organism>
<protein>
    <recommendedName>
        <fullName evidence="3">Luciferase-like domain-containing protein</fullName>
    </recommendedName>
</protein>
<proteinExistence type="predicted"/>
<sequence length="292" mass="33772">MKFYYFGGTFNENDTLEDTSTLNSHHFDGVMFTYDATQGDMFVRVAKDIKLNEKIKYLIAIRPYTISPQYLYAINQSINEIQKDRLQINIIAGYIKDHESNVGGIVGDVNDLSSSVERSNYTIKFIESLDEISKNKDAKEQLDVYISTTNNYVFDAVKKYKNKIILPYSIYKRGFWSDWLKDPSLKIEFDRGGIEIMLAMTPVIRETKEELEALAHHAMKPVWKKGDVSKVVEDVEYFTHESFHEFIQMLEEDNINHLLINAVPRSESTKIVSFVKQYVESRTDFAGHQAGK</sequence>
<dbReference type="AlphaFoldDB" id="A0A1B7X8B5"/>
<accession>A0A1B7X8B5</accession>
<evidence type="ECO:0000313" key="1">
    <source>
        <dbReference type="EMBL" id="OBQ45572.1"/>
    </source>
</evidence>
<comment type="caution">
    <text evidence="1">The sequence shown here is derived from an EMBL/GenBank/DDBJ whole genome shotgun (WGS) entry which is preliminary data.</text>
</comment>
<gene>
    <name evidence="1" type="ORF">AN484_00970</name>
</gene>
<dbReference type="Proteomes" id="UP000092093">
    <property type="component" value="Unassembled WGS sequence"/>
</dbReference>
<reference evidence="1 2" key="1">
    <citation type="submission" date="2015-09" db="EMBL/GenBank/DDBJ databases">
        <title>Aphanizomenon flos-aquae WA102.</title>
        <authorList>
            <person name="Driscoll C."/>
        </authorList>
    </citation>
    <scope>NUCLEOTIDE SEQUENCE [LARGE SCALE GENOMIC DNA]</scope>
    <source>
        <strain evidence="1">WA102</strain>
    </source>
</reference>
<evidence type="ECO:0000313" key="2">
    <source>
        <dbReference type="Proteomes" id="UP000092093"/>
    </source>
</evidence>
<evidence type="ECO:0008006" key="3">
    <source>
        <dbReference type="Google" id="ProtNLM"/>
    </source>
</evidence>
<dbReference type="EMBL" id="LJOW01000002">
    <property type="protein sequence ID" value="OBQ45572.1"/>
    <property type="molecule type" value="Genomic_DNA"/>
</dbReference>
<name>A0A1B7X8B5_APHFL</name>